<organism evidence="3 4">
    <name type="scientific">Pyrus ussuriensis x Pyrus communis</name>
    <dbReference type="NCBI Taxonomy" id="2448454"/>
    <lineage>
        <taxon>Eukaryota</taxon>
        <taxon>Viridiplantae</taxon>
        <taxon>Streptophyta</taxon>
        <taxon>Embryophyta</taxon>
        <taxon>Tracheophyta</taxon>
        <taxon>Spermatophyta</taxon>
        <taxon>Magnoliopsida</taxon>
        <taxon>eudicotyledons</taxon>
        <taxon>Gunneridae</taxon>
        <taxon>Pentapetalae</taxon>
        <taxon>rosids</taxon>
        <taxon>fabids</taxon>
        <taxon>Rosales</taxon>
        <taxon>Rosaceae</taxon>
        <taxon>Amygdaloideae</taxon>
        <taxon>Maleae</taxon>
        <taxon>Pyrus</taxon>
    </lineage>
</organism>
<evidence type="ECO:0000313" key="4">
    <source>
        <dbReference type="Proteomes" id="UP000327157"/>
    </source>
</evidence>
<protein>
    <submittedName>
        <fullName evidence="3">S ribonuclease</fullName>
    </submittedName>
</protein>
<dbReference type="InterPro" id="IPR006912">
    <property type="entry name" value="Harbinger_derived_prot"/>
</dbReference>
<name>A0A5N5FM19_9ROSA</name>
<dbReference type="AlphaFoldDB" id="A0A5N5FM19"/>
<feature type="compositionally biased region" description="Basic and acidic residues" evidence="1">
    <location>
        <begin position="682"/>
        <end position="693"/>
    </location>
</feature>
<dbReference type="InterPro" id="IPR035940">
    <property type="entry name" value="CAP_sf"/>
</dbReference>
<gene>
    <name evidence="3" type="ORF">D8674_003706</name>
</gene>
<proteinExistence type="predicted"/>
<dbReference type="Proteomes" id="UP000327157">
    <property type="component" value="Chromosome 10"/>
</dbReference>
<reference evidence="3 4" key="1">
    <citation type="submission" date="2019-09" db="EMBL/GenBank/DDBJ databases">
        <authorList>
            <person name="Ou C."/>
        </authorList>
    </citation>
    <scope>NUCLEOTIDE SEQUENCE [LARGE SCALE GENOMIC DNA]</scope>
    <source>
        <strain evidence="3">S2</strain>
        <tissue evidence="3">Leaf</tissue>
    </source>
</reference>
<accession>A0A5N5FM19</accession>
<feature type="compositionally biased region" description="Basic residues" evidence="1">
    <location>
        <begin position="655"/>
        <end position="665"/>
    </location>
</feature>
<keyword evidence="4" id="KW-1185">Reference proteome</keyword>
<dbReference type="Pfam" id="PF00188">
    <property type="entry name" value="CAP"/>
    <property type="match status" value="1"/>
</dbReference>
<comment type="caution">
    <text evidence="3">The sequence shown here is derived from an EMBL/GenBank/DDBJ whole genome shotgun (WGS) entry which is preliminary data.</text>
</comment>
<dbReference type="PANTHER" id="PTHR47150">
    <property type="entry name" value="OS12G0169200 PROTEIN"/>
    <property type="match status" value="1"/>
</dbReference>
<dbReference type="SMART" id="SM00198">
    <property type="entry name" value="SCP"/>
    <property type="match status" value="1"/>
</dbReference>
<evidence type="ECO:0000313" key="3">
    <source>
        <dbReference type="EMBL" id="KAB2602701.1"/>
    </source>
</evidence>
<evidence type="ECO:0000259" key="2">
    <source>
        <dbReference type="SMART" id="SM00198"/>
    </source>
</evidence>
<feature type="domain" description="SCP" evidence="2">
    <location>
        <begin position="36"/>
        <end position="138"/>
    </location>
</feature>
<dbReference type="SUPFAM" id="SSF55797">
    <property type="entry name" value="PR-1-like"/>
    <property type="match status" value="1"/>
</dbReference>
<evidence type="ECO:0000256" key="1">
    <source>
        <dbReference type="SAM" id="MobiDB-lite"/>
    </source>
</evidence>
<dbReference type="InterPro" id="IPR014044">
    <property type="entry name" value="CAP_dom"/>
</dbReference>
<dbReference type="PANTHER" id="PTHR47150:SF5">
    <property type="entry name" value="OS07G0546750 PROTEIN"/>
    <property type="match status" value="1"/>
</dbReference>
<dbReference type="EMBL" id="SMOL01000695">
    <property type="protein sequence ID" value="KAB2602701.1"/>
    <property type="molecule type" value="Genomic_DNA"/>
</dbReference>
<reference evidence="4" key="2">
    <citation type="submission" date="2019-10" db="EMBL/GenBank/DDBJ databases">
        <title>A de novo genome assembly of a pear dwarfing rootstock.</title>
        <authorList>
            <person name="Wang F."/>
            <person name="Wang J."/>
            <person name="Li S."/>
            <person name="Zhang Y."/>
            <person name="Fang M."/>
            <person name="Ma L."/>
            <person name="Zhao Y."/>
            <person name="Jiang S."/>
        </authorList>
    </citation>
    <scope>NUCLEOTIDE SEQUENCE [LARGE SCALE GENOMIC DNA]</scope>
</reference>
<dbReference type="OrthoDB" id="337038at2759"/>
<feature type="region of interest" description="Disordered" evidence="1">
    <location>
        <begin position="136"/>
        <end position="160"/>
    </location>
</feature>
<dbReference type="Pfam" id="PF04827">
    <property type="entry name" value="Plant_tran"/>
    <property type="match status" value="1"/>
</dbReference>
<reference evidence="3 4" key="3">
    <citation type="submission" date="2019-11" db="EMBL/GenBank/DDBJ databases">
        <title>A de novo genome assembly of a pear dwarfing rootstock.</title>
        <authorList>
            <person name="Wang F."/>
            <person name="Wang J."/>
            <person name="Li S."/>
            <person name="Zhang Y."/>
            <person name="Fang M."/>
            <person name="Ma L."/>
            <person name="Zhao Y."/>
            <person name="Jiang S."/>
        </authorList>
    </citation>
    <scope>NUCLEOTIDE SEQUENCE [LARGE SCALE GENOMIC DNA]</scope>
    <source>
        <strain evidence="3">S2</strain>
        <tissue evidence="3">Leaf</tissue>
    </source>
</reference>
<feature type="region of interest" description="Disordered" evidence="1">
    <location>
        <begin position="643"/>
        <end position="693"/>
    </location>
</feature>
<sequence length="719" mass="82067">MTRNDSLQGCIFIKIEDDGNLYRHSSLQGCGWPAKEPHQDFIDEHNKARAEVGVGPIKWNETVAAYAQKYADSKIETCEMVHSQGPYGENLAEGWGSEMTSGQAVKFWVTEKPDYDYDSNSCTAGKEELVNLDQGGGGDEAFAMEDDEDDHHRRRRASHSRRIMEAMGQIAKPKRAANIDRKRERRGLLPEQKITAALQMLAYGASADQVDEIARMGKTTVLESLMWFCSAIEALYTNEYLRKPTPRDMRRLLRKGEMRGFPGMIRSIDCMQWTWKNCPSAWQGAYGDRKGAKNIILDAVASFDTWIWHAFFGVPGAQNDLNVLAQSPVFDELLQGNGPRCTYWVNGNKYEGPYYLADEQMMAVSSQLCLFSFVAEAVESMIELLRPLRRKRVPAYSQACGGATMSGAWRNLRSRLRLLDVKRITGTFDAREVGSTRRHDLGLLFWRLEENQRSSKSIKVEESRREAKLKEFQEQRAWRWSILGLRSRSRDMVGSTLSKILDKHCLKGHNFPSWYRNVKILLTLEKIVYVLDNALPYIPFALEATEDKRAKYDKHVEDDTQAKCYLLASMNEVLQRQHKGMDSASSIILHFTELYGEWMRNRHFSTFVMNYNMSKMDNTLSELLNMLVTPEKTMKKENVVGTSAVAYNKPSSSKAKPKGKGKGKEKKSSTPKAQGGVKKKKEKEPKETYHHCAKDMHWKKNCRLYLTSLKDKPQGEGAK</sequence>
<dbReference type="Gene3D" id="3.40.33.10">
    <property type="entry name" value="CAP"/>
    <property type="match status" value="1"/>
</dbReference>